<dbReference type="InterPro" id="IPR024473">
    <property type="entry name" value="Transposases_IS4_N"/>
</dbReference>
<name>A0A1V3XA14_MYCKA</name>
<sequence length="228" mass="24931">MSDHISLGVLTRVFPPEVIDEVLAECGRVEVRHRLLPARVVVYYVLGLALFSTSSYEEVMRMLVAGLSWASGWSREWSVPTKAALFQARKRLGSEPLRALFDKAVVPLTDPQVAGGFYRSWRLMSMDGLCLDAADTEANVARFGRPASSAGRAEVARSRRSGCWGWPSAGRTRSSMSRSVPTAKVSRRWPSRCCARCCRACCCWLIAGSSATRCGPRHVAPAQTCCGG</sequence>
<organism evidence="2 3">
    <name type="scientific">Mycobacterium kansasii</name>
    <dbReference type="NCBI Taxonomy" id="1768"/>
    <lineage>
        <taxon>Bacteria</taxon>
        <taxon>Bacillati</taxon>
        <taxon>Actinomycetota</taxon>
        <taxon>Actinomycetes</taxon>
        <taxon>Mycobacteriales</taxon>
        <taxon>Mycobacteriaceae</taxon>
        <taxon>Mycobacterium</taxon>
    </lineage>
</organism>
<evidence type="ECO:0000259" key="1">
    <source>
        <dbReference type="Pfam" id="PF13006"/>
    </source>
</evidence>
<feature type="domain" description="Transposase IS4 N-terminal" evidence="1">
    <location>
        <begin position="5"/>
        <end position="102"/>
    </location>
</feature>
<evidence type="ECO:0000313" key="2">
    <source>
        <dbReference type="EMBL" id="OOK75968.1"/>
    </source>
</evidence>
<reference evidence="2 3" key="1">
    <citation type="submission" date="2017-02" db="EMBL/GenBank/DDBJ databases">
        <title>Complete genome sequences of Mycobacterium kansasii strains isolated from rhesus macaques.</title>
        <authorList>
            <person name="Panda A."/>
            <person name="Nagaraj S."/>
            <person name="Zhao X."/>
            <person name="Tettelin H."/>
            <person name="Detolla L.J."/>
        </authorList>
    </citation>
    <scope>NUCLEOTIDE SEQUENCE [LARGE SCALE GENOMIC DNA]</scope>
    <source>
        <strain evidence="2 3">11-3813</strain>
    </source>
</reference>
<protein>
    <submittedName>
        <fullName evidence="2">Insertion element 4 transposase N-terminal family protein</fullName>
    </submittedName>
</protein>
<gene>
    <name evidence="2" type="ORF">BZL30_3731</name>
</gene>
<accession>A0A1V3XA14</accession>
<dbReference type="EMBL" id="MVBM01000003">
    <property type="protein sequence ID" value="OOK75968.1"/>
    <property type="molecule type" value="Genomic_DNA"/>
</dbReference>
<proteinExistence type="predicted"/>
<comment type="caution">
    <text evidence="2">The sequence shown here is derived from an EMBL/GenBank/DDBJ whole genome shotgun (WGS) entry which is preliminary data.</text>
</comment>
<dbReference type="AlphaFoldDB" id="A0A1V3XA14"/>
<dbReference type="Proteomes" id="UP000189229">
    <property type="component" value="Unassembled WGS sequence"/>
</dbReference>
<dbReference type="Pfam" id="PF13006">
    <property type="entry name" value="Nterm_IS4"/>
    <property type="match status" value="1"/>
</dbReference>
<evidence type="ECO:0000313" key="3">
    <source>
        <dbReference type="Proteomes" id="UP000189229"/>
    </source>
</evidence>